<dbReference type="Proteomes" id="UP000590740">
    <property type="component" value="Unassembled WGS sequence"/>
</dbReference>
<feature type="transmembrane region" description="Helical" evidence="1">
    <location>
        <begin position="66"/>
        <end position="85"/>
    </location>
</feature>
<name>A0A7W7YEA4_9BACT</name>
<keyword evidence="3" id="KW-1185">Reference proteome</keyword>
<dbReference type="EMBL" id="JACHIG010000010">
    <property type="protein sequence ID" value="MBB5034615.1"/>
    <property type="molecule type" value="Genomic_DNA"/>
</dbReference>
<gene>
    <name evidence="2" type="ORF">HNQ65_004220</name>
</gene>
<feature type="transmembrane region" description="Helical" evidence="1">
    <location>
        <begin position="97"/>
        <end position="116"/>
    </location>
</feature>
<keyword evidence="1" id="KW-0812">Transmembrane</keyword>
<dbReference type="RefSeq" id="WP_184342593.1">
    <property type="nucleotide sequence ID" value="NZ_JACHIG010000010.1"/>
</dbReference>
<keyword evidence="1" id="KW-1133">Transmembrane helix</keyword>
<reference evidence="2 3" key="1">
    <citation type="submission" date="2020-08" db="EMBL/GenBank/DDBJ databases">
        <title>Genomic Encyclopedia of Type Strains, Phase IV (KMG-IV): sequencing the most valuable type-strain genomes for metagenomic binning, comparative biology and taxonomic classification.</title>
        <authorList>
            <person name="Goeker M."/>
        </authorList>
    </citation>
    <scope>NUCLEOTIDE SEQUENCE [LARGE SCALE GENOMIC DNA]</scope>
    <source>
        <strain evidence="2 3">DSM 12252</strain>
    </source>
</reference>
<evidence type="ECO:0000256" key="1">
    <source>
        <dbReference type="SAM" id="Phobius"/>
    </source>
</evidence>
<evidence type="ECO:0000313" key="2">
    <source>
        <dbReference type="EMBL" id="MBB5034615.1"/>
    </source>
</evidence>
<accession>A0A7W7YEA4</accession>
<dbReference type="AlphaFoldDB" id="A0A7W7YEA4"/>
<organism evidence="2 3">
    <name type="scientific">Prosthecobacter vanneervenii</name>
    <dbReference type="NCBI Taxonomy" id="48466"/>
    <lineage>
        <taxon>Bacteria</taxon>
        <taxon>Pseudomonadati</taxon>
        <taxon>Verrucomicrobiota</taxon>
        <taxon>Verrucomicrobiia</taxon>
        <taxon>Verrucomicrobiales</taxon>
        <taxon>Verrucomicrobiaceae</taxon>
        <taxon>Prosthecobacter</taxon>
    </lineage>
</organism>
<proteinExistence type="predicted"/>
<evidence type="ECO:0000313" key="3">
    <source>
        <dbReference type="Proteomes" id="UP000590740"/>
    </source>
</evidence>
<feature type="transmembrane region" description="Helical" evidence="1">
    <location>
        <begin position="123"/>
        <end position="144"/>
    </location>
</feature>
<feature type="transmembrane region" description="Helical" evidence="1">
    <location>
        <begin position="156"/>
        <end position="175"/>
    </location>
</feature>
<keyword evidence="1" id="KW-0472">Membrane</keyword>
<sequence>MTPRQKCPHCGKFAEFHEDFCSQCWSHRSKGKVLTEEQIASCRSRQTTANDRKRWQDELDVWQKKMLPAVIAMILWCSYGVYLAIPFYLKLGVGELELAIGVFCTAGFAIGGYLIGGSKALKLACSVLIAASLVASYYIFEFMLEVMRGEVQSFQGFAYSCIRLVLCGTIFISALKIKAIKPPAV</sequence>
<comment type="caution">
    <text evidence="2">The sequence shown here is derived from an EMBL/GenBank/DDBJ whole genome shotgun (WGS) entry which is preliminary data.</text>
</comment>
<protein>
    <submittedName>
        <fullName evidence="2">Uncharacterized protein</fullName>
    </submittedName>
</protein>